<proteinExistence type="inferred from homology"/>
<evidence type="ECO:0000256" key="2">
    <source>
        <dbReference type="ARBA" id="ARBA00009604"/>
    </source>
</evidence>
<keyword evidence="17" id="KW-1185">Reference proteome</keyword>
<dbReference type="AlphaFoldDB" id="X5GX54"/>
<evidence type="ECO:0000256" key="6">
    <source>
        <dbReference type="ARBA" id="ARBA00022842"/>
    </source>
</evidence>
<evidence type="ECO:0000256" key="13">
    <source>
        <dbReference type="PIRSR" id="PIRSR001400-3"/>
    </source>
</evidence>
<dbReference type="STRING" id="1286528.NHE_0694"/>
<dbReference type="CDD" id="cd03313">
    <property type="entry name" value="enolase"/>
    <property type="match status" value="1"/>
</dbReference>
<dbReference type="GO" id="GO:0009986">
    <property type="term" value="C:cell surface"/>
    <property type="evidence" value="ECO:0007669"/>
    <property type="project" value="UniProtKB-SubCell"/>
</dbReference>
<feature type="binding site" evidence="12">
    <location>
        <position position="286"/>
    </location>
    <ligand>
        <name>substrate</name>
    </ligand>
</feature>
<feature type="binding site" evidence="12">
    <location>
        <position position="162"/>
    </location>
    <ligand>
        <name>substrate</name>
    </ligand>
</feature>
<dbReference type="SMART" id="SM01193">
    <property type="entry name" value="Enolase_N"/>
    <property type="match status" value="1"/>
</dbReference>
<feature type="binding site" evidence="10 13">
    <location>
        <position position="286"/>
    </location>
    <ligand>
        <name>Mg(2+)</name>
        <dbReference type="ChEBI" id="CHEBI:18420"/>
    </ligand>
</feature>
<evidence type="ECO:0000256" key="10">
    <source>
        <dbReference type="HAMAP-Rule" id="MF_00318"/>
    </source>
</evidence>
<dbReference type="InterPro" id="IPR036849">
    <property type="entry name" value="Enolase-like_C_sf"/>
</dbReference>
<evidence type="ECO:0000256" key="4">
    <source>
        <dbReference type="ARBA" id="ARBA00017068"/>
    </source>
</evidence>
<dbReference type="InterPro" id="IPR020811">
    <property type="entry name" value="Enolase_N"/>
</dbReference>
<dbReference type="SFLD" id="SFLDS00001">
    <property type="entry name" value="Enolase"/>
    <property type="match status" value="1"/>
</dbReference>
<feature type="binding site" evidence="12">
    <location>
        <position position="171"/>
    </location>
    <ligand>
        <name>substrate</name>
    </ligand>
</feature>
<feature type="binding site" evidence="12">
    <location>
        <position position="390"/>
    </location>
    <ligand>
        <name>substrate</name>
    </ligand>
</feature>
<dbReference type="InterPro" id="IPR020810">
    <property type="entry name" value="Enolase_C"/>
</dbReference>
<dbReference type="EMBL" id="CP007481">
    <property type="protein sequence ID" value="AHX11627.1"/>
    <property type="molecule type" value="Genomic_DNA"/>
</dbReference>
<dbReference type="NCBIfam" id="TIGR01060">
    <property type="entry name" value="eno"/>
    <property type="match status" value="1"/>
</dbReference>
<keyword evidence="8 10" id="KW-0456">Lyase</keyword>
<dbReference type="Gene3D" id="3.30.390.10">
    <property type="entry name" value="Enolase-like, N-terminal domain"/>
    <property type="match status" value="1"/>
</dbReference>
<feature type="binding site" evidence="10">
    <location>
        <position position="245"/>
    </location>
    <ligand>
        <name>Mg(2+)</name>
        <dbReference type="ChEBI" id="CHEBI:18420"/>
    </ligand>
</feature>
<evidence type="ECO:0000256" key="5">
    <source>
        <dbReference type="ARBA" id="ARBA00022525"/>
    </source>
</evidence>
<dbReference type="RefSeq" id="WP_038559889.1">
    <property type="nucleotide sequence ID" value="NZ_CP007481.1"/>
</dbReference>
<evidence type="ECO:0000256" key="9">
    <source>
        <dbReference type="ARBA" id="ARBA00045763"/>
    </source>
</evidence>
<feature type="binding site" evidence="10">
    <location>
        <position position="390"/>
    </location>
    <ligand>
        <name>(2R)-2-phosphoglycerate</name>
        <dbReference type="ChEBI" id="CHEBI:58289"/>
    </ligand>
</feature>
<dbReference type="EC" id="4.2.1.11" evidence="3 10"/>
<keyword evidence="7 10" id="KW-0324">Glycolysis</keyword>
<dbReference type="GO" id="GO:0000015">
    <property type="term" value="C:phosphopyruvate hydratase complex"/>
    <property type="evidence" value="ECO:0007669"/>
    <property type="project" value="InterPro"/>
</dbReference>
<dbReference type="HAMAP" id="MF_00318">
    <property type="entry name" value="Enolase"/>
    <property type="match status" value="1"/>
</dbReference>
<feature type="binding site" evidence="10">
    <location>
        <position position="367"/>
    </location>
    <ligand>
        <name>(2R)-2-phosphoglycerate</name>
        <dbReference type="ChEBI" id="CHEBI:58289"/>
    </ligand>
</feature>
<dbReference type="PROSITE" id="PS00164">
    <property type="entry name" value="ENOLASE"/>
    <property type="match status" value="1"/>
</dbReference>
<dbReference type="Proteomes" id="UP000023755">
    <property type="component" value="Chromosome"/>
</dbReference>
<dbReference type="UniPathway" id="UPA00109">
    <property type="reaction ID" value="UER00187"/>
</dbReference>
<evidence type="ECO:0000259" key="15">
    <source>
        <dbReference type="SMART" id="SM01193"/>
    </source>
</evidence>
<feature type="active site" description="Proton acceptor" evidence="10 11">
    <location>
        <position position="338"/>
    </location>
</feature>
<evidence type="ECO:0000256" key="11">
    <source>
        <dbReference type="PIRSR" id="PIRSR001400-1"/>
    </source>
</evidence>
<dbReference type="InterPro" id="IPR029017">
    <property type="entry name" value="Enolase-like_N"/>
</dbReference>
<keyword evidence="16" id="KW-0670">Pyruvate</keyword>
<evidence type="ECO:0000259" key="14">
    <source>
        <dbReference type="SMART" id="SM01192"/>
    </source>
</evidence>
<keyword evidence="10" id="KW-0963">Cytoplasm</keyword>
<dbReference type="InterPro" id="IPR020809">
    <property type="entry name" value="Enolase_CS"/>
</dbReference>
<keyword evidence="5 10" id="KW-0964">Secreted</keyword>
<feature type="binding site" evidence="10">
    <location>
        <position position="170"/>
    </location>
    <ligand>
        <name>(2R)-2-phosphoglycerate</name>
        <dbReference type="ChEBI" id="CHEBI:58289"/>
    </ligand>
</feature>
<dbReference type="SUPFAM" id="SSF54826">
    <property type="entry name" value="Enolase N-terminal domain-like"/>
    <property type="match status" value="1"/>
</dbReference>
<dbReference type="PIRSF" id="PIRSF001400">
    <property type="entry name" value="Enolase"/>
    <property type="match status" value="1"/>
</dbReference>
<comment type="subcellular location">
    <subcellularLocation>
        <location evidence="10">Cytoplasm</location>
    </subcellularLocation>
    <subcellularLocation>
        <location evidence="10">Secreted</location>
    </subcellularLocation>
    <subcellularLocation>
        <location evidence="10">Cell surface</location>
    </subcellularLocation>
    <text evidence="10">Fractions of enolase are present in both the cytoplasm and on the cell surface.</text>
</comment>
<dbReference type="SMART" id="SM01192">
    <property type="entry name" value="Enolase_C"/>
    <property type="match status" value="1"/>
</dbReference>
<accession>X5GX54</accession>
<feature type="binding site" evidence="10">
    <location>
        <position position="368"/>
    </location>
    <ligand>
        <name>(2R)-2-phosphoglycerate</name>
        <dbReference type="ChEBI" id="CHEBI:58289"/>
    </ligand>
</feature>
<keyword evidence="6 10" id="KW-0460">Magnesium</keyword>
<dbReference type="Pfam" id="PF03952">
    <property type="entry name" value="Enolase_N"/>
    <property type="match status" value="1"/>
</dbReference>
<dbReference type="HOGENOM" id="CLU_031223_2_1_5"/>
<comment type="pathway">
    <text evidence="1 10">Carbohydrate degradation; glycolysis; pyruvate from D-glyceraldehyde 3-phosphate: step 4/5.</text>
</comment>
<feature type="binding site" evidence="12">
    <location>
        <begin position="365"/>
        <end position="368"/>
    </location>
    <ligand>
        <name>substrate</name>
    </ligand>
</feature>
<dbReference type="Pfam" id="PF00113">
    <property type="entry name" value="Enolase_C"/>
    <property type="match status" value="1"/>
</dbReference>
<dbReference type="GO" id="GO:0006096">
    <property type="term" value="P:glycolytic process"/>
    <property type="evidence" value="ECO:0007669"/>
    <property type="project" value="UniProtKB-UniRule"/>
</dbReference>
<feature type="binding site" evidence="10 13">
    <location>
        <position position="313"/>
    </location>
    <ligand>
        <name>Mg(2+)</name>
        <dbReference type="ChEBI" id="CHEBI:18420"/>
    </ligand>
</feature>
<gene>
    <name evidence="10 16" type="primary">eno</name>
    <name evidence="16" type="ORF">NHE_0694</name>
</gene>
<feature type="binding site" evidence="12">
    <location>
        <position position="313"/>
    </location>
    <ligand>
        <name>substrate</name>
    </ligand>
</feature>
<evidence type="ECO:0000256" key="8">
    <source>
        <dbReference type="ARBA" id="ARBA00023239"/>
    </source>
</evidence>
<comment type="cofactor">
    <cofactor evidence="10">
        <name>Mg(2+)</name>
        <dbReference type="ChEBI" id="CHEBI:18420"/>
    </cofactor>
    <text evidence="10">Binds a second Mg(2+) ion via substrate during catalysis.</text>
</comment>
<dbReference type="GO" id="GO:0000287">
    <property type="term" value="F:magnesium ion binding"/>
    <property type="evidence" value="ECO:0007669"/>
    <property type="project" value="UniProtKB-UniRule"/>
</dbReference>
<comment type="cofactor">
    <cofactor evidence="13">
        <name>Mg(2+)</name>
        <dbReference type="ChEBI" id="CHEBI:18420"/>
    </cofactor>
    <text evidence="13">Mg(2+) is required for catalysis and for stabilizing the dimer.</text>
</comment>
<dbReference type="PANTHER" id="PTHR11902:SF1">
    <property type="entry name" value="ENOLASE"/>
    <property type="match status" value="1"/>
</dbReference>
<feature type="active site" description="Proton donor" evidence="10 11">
    <location>
        <position position="212"/>
    </location>
</feature>
<dbReference type="SFLD" id="SFLDF00002">
    <property type="entry name" value="enolase"/>
    <property type="match status" value="1"/>
</dbReference>
<evidence type="ECO:0000313" key="17">
    <source>
        <dbReference type="Proteomes" id="UP000023755"/>
    </source>
</evidence>
<dbReference type="GO" id="GO:0005576">
    <property type="term" value="C:extracellular region"/>
    <property type="evidence" value="ECO:0007669"/>
    <property type="project" value="UniProtKB-SubCell"/>
</dbReference>
<dbReference type="SUPFAM" id="SSF51604">
    <property type="entry name" value="Enolase C-terminal domain-like"/>
    <property type="match status" value="1"/>
</dbReference>
<comment type="catalytic activity">
    <reaction evidence="10">
        <text>(2R)-2-phosphoglycerate = phosphoenolpyruvate + H2O</text>
        <dbReference type="Rhea" id="RHEA:10164"/>
        <dbReference type="ChEBI" id="CHEBI:15377"/>
        <dbReference type="ChEBI" id="CHEBI:58289"/>
        <dbReference type="ChEBI" id="CHEBI:58702"/>
        <dbReference type="EC" id="4.2.1.11"/>
    </reaction>
</comment>
<reference evidence="16 17" key="1">
    <citation type="submission" date="2014-03" db="EMBL/GenBank/DDBJ databases">
        <title>Sequencing and Comparison of Genomes and Transcriptome Profiles of Human Ehrlichiosis Agents.</title>
        <authorList>
            <person name="Lin M."/>
            <person name="Daugherty S.C."/>
            <person name="Nagaraj S."/>
            <person name="Cheng Z."/>
            <person name="Xiong Q."/>
            <person name="Lin F.-Y."/>
            <person name="Sengamalay N."/>
            <person name="Ott S."/>
            <person name="Godinez A."/>
            <person name="Tallon L.J."/>
            <person name="Sadzewicz L."/>
            <person name="Fraser C.M."/>
            <person name="Dunning Hotopp J.C."/>
            <person name="Rikihisa Y."/>
        </authorList>
    </citation>
    <scope>NUCLEOTIDE SEQUENCE [LARGE SCALE GENOMIC DNA]</scope>
    <source>
        <strain evidence="16 17">Oregon</strain>
    </source>
</reference>
<comment type="function">
    <text evidence="9 10">Catalyzes the reversible conversion of 2-phosphoglycerate (2-PG) into phosphoenolpyruvate (PEP). It is essential for the degradation of carbohydrates via glycolysis.</text>
</comment>
<dbReference type="SFLD" id="SFLDG00178">
    <property type="entry name" value="enolase"/>
    <property type="match status" value="1"/>
</dbReference>
<dbReference type="KEGG" id="nhm:NHE_0694"/>
<evidence type="ECO:0000256" key="12">
    <source>
        <dbReference type="PIRSR" id="PIRSR001400-2"/>
    </source>
</evidence>
<organism evidence="16 17">
    <name type="scientific">Neorickettsia helminthoeca str. Oregon</name>
    <dbReference type="NCBI Taxonomy" id="1286528"/>
    <lineage>
        <taxon>Bacteria</taxon>
        <taxon>Pseudomonadati</taxon>
        <taxon>Pseudomonadota</taxon>
        <taxon>Alphaproteobacteria</taxon>
        <taxon>Rickettsiales</taxon>
        <taxon>Anaplasmataceae</taxon>
        <taxon>Neorickettsia</taxon>
    </lineage>
</organism>
<dbReference type="PANTHER" id="PTHR11902">
    <property type="entry name" value="ENOLASE"/>
    <property type="match status" value="1"/>
</dbReference>
<dbReference type="InterPro" id="IPR000941">
    <property type="entry name" value="Enolase"/>
</dbReference>
<evidence type="ECO:0000256" key="3">
    <source>
        <dbReference type="ARBA" id="ARBA00012058"/>
    </source>
</evidence>
<evidence type="ECO:0000313" key="16">
    <source>
        <dbReference type="EMBL" id="AHX11627.1"/>
    </source>
</evidence>
<dbReference type="GO" id="GO:0004634">
    <property type="term" value="F:phosphopyruvate hydratase activity"/>
    <property type="evidence" value="ECO:0007669"/>
    <property type="project" value="UniProtKB-UniRule"/>
</dbReference>
<sequence length="414" mass="44434">MYCIREIKAREVFNSRGCPALEVEVITSDGRIGRAIAPSGASKGSLEACELIDCDEGRLAGRGLLKAIVNIRDVIAPALEGKSIEDQSAIDQLMIELDGTPNKSRLGGNALTAVSLAVSKAHAKVMEVPLCSLFNSLICGGKGDFTYYPPTPMLNVINGGMHADNRLAIQEFMICPVGLPTFRESMEKAAEIFHRLKCLLQQHGKSINVGDEGGFAPDLSNTEEVLVLIREAIANDAEYVKIALDAAASTFFENGAYNIDGKVMDTDGIIAFYSGVAAKYGIISIEDPVSESDWQAWQKVTSKLSEKMNIVGDDVFATNSEILSRGIADGVANAVLIKINQIGTITETVKTIKLAQENGYKVVISHRSGETEDVSIAHLAVACGGGTFLKAGSLSRSERVAKYNEVLRIEEMLS</sequence>
<dbReference type="PRINTS" id="PR00148">
    <property type="entry name" value="ENOLASE"/>
</dbReference>
<feature type="domain" description="Enolase C-terminal TIM barrel" evidence="14">
    <location>
        <begin position="146"/>
        <end position="414"/>
    </location>
</feature>
<keyword evidence="10 13" id="KW-0479">Metal-binding</keyword>
<name>X5GX54_9RICK</name>
<feature type="binding site" evidence="10">
    <location>
        <position position="338"/>
    </location>
    <ligand>
        <name>(2R)-2-phosphoglycerate</name>
        <dbReference type="ChEBI" id="CHEBI:58289"/>
    </ligand>
</feature>
<dbReference type="OrthoDB" id="9804716at2"/>
<protein>
    <recommendedName>
        <fullName evidence="4 10">Enolase</fullName>
        <ecNumber evidence="3 10">4.2.1.11</ecNumber>
    </recommendedName>
    <alternativeName>
        <fullName evidence="10">2-phospho-D-glycerate hydro-lyase</fullName>
    </alternativeName>
    <alternativeName>
        <fullName evidence="10">2-phosphoglycerate dehydratase</fullName>
    </alternativeName>
</protein>
<feature type="domain" description="Enolase N-terminal" evidence="15">
    <location>
        <begin position="4"/>
        <end position="134"/>
    </location>
</feature>
<comment type="similarity">
    <text evidence="2 10">Belongs to the enolase family.</text>
</comment>
<evidence type="ECO:0000256" key="1">
    <source>
        <dbReference type="ARBA" id="ARBA00005031"/>
    </source>
</evidence>
<evidence type="ECO:0000256" key="7">
    <source>
        <dbReference type="ARBA" id="ARBA00023152"/>
    </source>
</evidence>
<dbReference type="Gene3D" id="3.20.20.120">
    <property type="entry name" value="Enolase-like C-terminal domain"/>
    <property type="match status" value="1"/>
</dbReference>